<evidence type="ECO:0000313" key="5">
    <source>
        <dbReference type="Proteomes" id="UP000654395"/>
    </source>
</evidence>
<comment type="caution">
    <text evidence="4">The sequence shown here is derived from an EMBL/GenBank/DDBJ whole genome shotgun (WGS) entry which is preliminary data.</text>
</comment>
<dbReference type="Pfam" id="PF00102">
    <property type="entry name" value="Y_phosphatase"/>
    <property type="match status" value="1"/>
</dbReference>
<evidence type="ECO:0000259" key="3">
    <source>
        <dbReference type="Pfam" id="PF00102"/>
    </source>
</evidence>
<dbReference type="InterPro" id="IPR052074">
    <property type="entry name" value="NonRcpt_TyrProt_Phosphatase"/>
</dbReference>
<dbReference type="InterPro" id="IPR000242">
    <property type="entry name" value="PTP_cat"/>
</dbReference>
<name>A0A852L8H3_UROIN</name>
<dbReference type="EMBL" id="WBNH01010976">
    <property type="protein sequence ID" value="NXX85254.1"/>
    <property type="molecule type" value="Genomic_DNA"/>
</dbReference>
<feature type="domain" description="Tyrosine-protein phosphatase" evidence="3">
    <location>
        <begin position="2"/>
        <end position="33"/>
    </location>
</feature>
<keyword evidence="2" id="KW-0539">Nucleus</keyword>
<dbReference type="OrthoDB" id="9243174at2759"/>
<accession>A0A852L8H3</accession>
<sequence>QFNIKQIVRDMRDQRFGMIQTKDEYLFCYEVALRVLQNLQAMD</sequence>
<feature type="non-terminal residue" evidence="4">
    <location>
        <position position="43"/>
    </location>
</feature>
<dbReference type="Gene3D" id="3.90.190.10">
    <property type="entry name" value="Protein tyrosine phosphatase superfamily"/>
    <property type="match status" value="1"/>
</dbReference>
<reference evidence="4" key="1">
    <citation type="submission" date="2020-02" db="EMBL/GenBank/DDBJ databases">
        <title>Bird 10,000 Genomes (B10K) Project - Family phase.</title>
        <authorList>
            <person name="Zhang G."/>
        </authorList>
    </citation>
    <scope>NUCLEOTIDE SEQUENCE</scope>
    <source>
        <strain evidence="4">B10K-DU-030-59</strain>
    </source>
</reference>
<evidence type="ECO:0000313" key="4">
    <source>
        <dbReference type="EMBL" id="NXX85254.1"/>
    </source>
</evidence>
<dbReference type="InterPro" id="IPR029021">
    <property type="entry name" value="Prot-tyrosine_phosphatase-like"/>
</dbReference>
<gene>
    <name evidence="4" type="primary">Ptpn20_0</name>
    <name evidence="4" type="ORF">UROIND_R07410</name>
</gene>
<organism evidence="4 5">
    <name type="scientific">Urocolius indicus</name>
    <name type="common">Red-faced mousebird</name>
    <name type="synonym">Colius indicus</name>
    <dbReference type="NCBI Taxonomy" id="458196"/>
    <lineage>
        <taxon>Eukaryota</taxon>
        <taxon>Metazoa</taxon>
        <taxon>Chordata</taxon>
        <taxon>Craniata</taxon>
        <taxon>Vertebrata</taxon>
        <taxon>Euteleostomi</taxon>
        <taxon>Archelosauria</taxon>
        <taxon>Archosauria</taxon>
        <taxon>Dinosauria</taxon>
        <taxon>Saurischia</taxon>
        <taxon>Theropoda</taxon>
        <taxon>Coelurosauria</taxon>
        <taxon>Aves</taxon>
        <taxon>Neognathae</taxon>
        <taxon>Neoaves</taxon>
        <taxon>Telluraves</taxon>
        <taxon>Coraciimorphae</taxon>
        <taxon>Coliiformes</taxon>
        <taxon>Coliidae</taxon>
        <taxon>Urocolius</taxon>
    </lineage>
</organism>
<protein>
    <submittedName>
        <fullName evidence="4">PTN20 phosphatase</fullName>
    </submittedName>
</protein>
<dbReference type="PANTHER" id="PTHR46900:SF4">
    <property type="entry name" value="FERM AND PDZ DOMAIN CONTAINING 2"/>
    <property type="match status" value="1"/>
</dbReference>
<keyword evidence="5" id="KW-1185">Reference proteome</keyword>
<dbReference type="SUPFAM" id="SSF52799">
    <property type="entry name" value="(Phosphotyrosine protein) phosphatases II"/>
    <property type="match status" value="1"/>
</dbReference>
<dbReference type="GO" id="GO:0004725">
    <property type="term" value="F:protein tyrosine phosphatase activity"/>
    <property type="evidence" value="ECO:0007669"/>
    <property type="project" value="InterPro"/>
</dbReference>
<dbReference type="PANTHER" id="PTHR46900">
    <property type="entry name" value="TYROSINE-PROTEIN PHOSPHATASE NON-RECEPTOR TYPE 13"/>
    <property type="match status" value="1"/>
</dbReference>
<evidence type="ECO:0000256" key="1">
    <source>
        <dbReference type="ARBA" id="ARBA00004123"/>
    </source>
</evidence>
<comment type="subcellular location">
    <subcellularLocation>
        <location evidence="1">Nucleus</location>
    </subcellularLocation>
</comment>
<evidence type="ECO:0000256" key="2">
    <source>
        <dbReference type="ARBA" id="ARBA00023242"/>
    </source>
</evidence>
<feature type="non-terminal residue" evidence="4">
    <location>
        <position position="1"/>
    </location>
</feature>
<dbReference type="GO" id="GO:0005634">
    <property type="term" value="C:nucleus"/>
    <property type="evidence" value="ECO:0007669"/>
    <property type="project" value="UniProtKB-SubCell"/>
</dbReference>
<dbReference type="AlphaFoldDB" id="A0A852L8H3"/>
<dbReference type="Proteomes" id="UP000654395">
    <property type="component" value="Unassembled WGS sequence"/>
</dbReference>
<proteinExistence type="predicted"/>